<dbReference type="AlphaFoldDB" id="A0A3R7PGD8"/>
<evidence type="ECO:0000256" key="2">
    <source>
        <dbReference type="ARBA" id="ARBA00022723"/>
    </source>
</evidence>
<keyword evidence="3" id="KW-0847">Vitamin C</keyword>
<feature type="compositionally biased region" description="Pro residues" evidence="7">
    <location>
        <begin position="240"/>
        <end position="266"/>
    </location>
</feature>
<evidence type="ECO:0000313" key="10">
    <source>
        <dbReference type="Proteomes" id="UP000283509"/>
    </source>
</evidence>
<dbReference type="PROSITE" id="PS51471">
    <property type="entry name" value="FE2OG_OXY"/>
    <property type="match status" value="1"/>
</dbReference>
<dbReference type="GO" id="GO:0004656">
    <property type="term" value="F:procollagen-proline 4-dioxygenase activity"/>
    <property type="evidence" value="ECO:0007669"/>
    <property type="project" value="TreeGrafter"/>
</dbReference>
<dbReference type="GO" id="GO:0005506">
    <property type="term" value="F:iron ion binding"/>
    <property type="evidence" value="ECO:0007669"/>
    <property type="project" value="InterPro"/>
</dbReference>
<keyword evidence="5" id="KW-0560">Oxidoreductase</keyword>
<dbReference type="PANTHER" id="PTHR10869">
    <property type="entry name" value="PROLYL 4-HYDROXYLASE ALPHA SUBUNIT"/>
    <property type="match status" value="1"/>
</dbReference>
<dbReference type="EMBL" id="QCYY01003055">
    <property type="protein sequence ID" value="ROT65685.1"/>
    <property type="molecule type" value="Genomic_DNA"/>
</dbReference>
<keyword evidence="4" id="KW-0223">Dioxygenase</keyword>
<name>A0A3R7PGD8_PENVA</name>
<dbReference type="Pfam" id="PF13640">
    <property type="entry name" value="2OG-FeII_Oxy_3"/>
    <property type="match status" value="1"/>
</dbReference>
<keyword evidence="2" id="KW-0479">Metal-binding</keyword>
<keyword evidence="6" id="KW-0408">Iron</keyword>
<dbReference type="GO" id="GO:0031418">
    <property type="term" value="F:L-ascorbic acid binding"/>
    <property type="evidence" value="ECO:0007669"/>
    <property type="project" value="UniProtKB-KW"/>
</dbReference>
<evidence type="ECO:0000256" key="6">
    <source>
        <dbReference type="ARBA" id="ARBA00023004"/>
    </source>
</evidence>
<dbReference type="OrthoDB" id="420380at2759"/>
<feature type="compositionally biased region" description="Pro residues" evidence="7">
    <location>
        <begin position="375"/>
        <end position="390"/>
    </location>
</feature>
<organism evidence="9 10">
    <name type="scientific">Penaeus vannamei</name>
    <name type="common">Whiteleg shrimp</name>
    <name type="synonym">Litopenaeus vannamei</name>
    <dbReference type="NCBI Taxonomy" id="6689"/>
    <lineage>
        <taxon>Eukaryota</taxon>
        <taxon>Metazoa</taxon>
        <taxon>Ecdysozoa</taxon>
        <taxon>Arthropoda</taxon>
        <taxon>Crustacea</taxon>
        <taxon>Multicrustacea</taxon>
        <taxon>Malacostraca</taxon>
        <taxon>Eumalacostraca</taxon>
        <taxon>Eucarida</taxon>
        <taxon>Decapoda</taxon>
        <taxon>Dendrobranchiata</taxon>
        <taxon>Penaeoidea</taxon>
        <taxon>Penaeidae</taxon>
        <taxon>Penaeus</taxon>
    </lineage>
</organism>
<proteinExistence type="predicted"/>
<reference evidence="9 10" key="2">
    <citation type="submission" date="2019-01" db="EMBL/GenBank/DDBJ databases">
        <title>The decoding of complex shrimp genome reveals the adaptation for benthos swimmer, frequently molting mechanism and breeding impact on genome.</title>
        <authorList>
            <person name="Sun Y."/>
            <person name="Gao Y."/>
            <person name="Yu Y."/>
        </authorList>
    </citation>
    <scope>NUCLEOTIDE SEQUENCE [LARGE SCALE GENOMIC DNA]</scope>
    <source>
        <tissue evidence="9">Muscle</tissue>
    </source>
</reference>
<evidence type="ECO:0000256" key="7">
    <source>
        <dbReference type="SAM" id="MobiDB-lite"/>
    </source>
</evidence>
<feature type="compositionally biased region" description="Pro residues" evidence="7">
    <location>
        <begin position="339"/>
        <end position="364"/>
    </location>
</feature>
<dbReference type="InterPro" id="IPR044862">
    <property type="entry name" value="Pro_4_hyd_alph_FE2OG_OXY"/>
</dbReference>
<dbReference type="SMART" id="SM00702">
    <property type="entry name" value="P4Hc"/>
    <property type="match status" value="1"/>
</dbReference>
<keyword evidence="10" id="KW-1185">Reference proteome</keyword>
<evidence type="ECO:0000313" key="9">
    <source>
        <dbReference type="EMBL" id="ROT65685.1"/>
    </source>
</evidence>
<feature type="compositionally biased region" description="Low complexity" evidence="7">
    <location>
        <begin position="328"/>
        <end position="338"/>
    </location>
</feature>
<evidence type="ECO:0000256" key="5">
    <source>
        <dbReference type="ARBA" id="ARBA00023002"/>
    </source>
</evidence>
<protein>
    <submittedName>
        <fullName evidence="9">Putative prolyl 4-hydroxylase subunit alpha-1-like isoform X1</fullName>
    </submittedName>
</protein>
<feature type="region of interest" description="Disordered" evidence="7">
    <location>
        <begin position="240"/>
        <end position="408"/>
    </location>
</feature>
<dbReference type="InterPro" id="IPR006620">
    <property type="entry name" value="Pro_4_hyd_alph"/>
</dbReference>
<feature type="domain" description="Fe2OG dioxygenase" evidence="8">
    <location>
        <begin position="431"/>
        <end position="539"/>
    </location>
</feature>
<dbReference type="PANTHER" id="PTHR10869:SF244">
    <property type="entry name" value="PROLYL 4-HYDROXYLASE SUBUNIT ALPHA-2"/>
    <property type="match status" value="1"/>
</dbReference>
<evidence type="ECO:0000256" key="1">
    <source>
        <dbReference type="ARBA" id="ARBA00001961"/>
    </source>
</evidence>
<evidence type="ECO:0000256" key="3">
    <source>
        <dbReference type="ARBA" id="ARBA00022896"/>
    </source>
</evidence>
<comment type="cofactor">
    <cofactor evidence="1">
        <name>L-ascorbate</name>
        <dbReference type="ChEBI" id="CHEBI:38290"/>
    </cofactor>
</comment>
<dbReference type="Gene3D" id="2.60.120.620">
    <property type="entry name" value="q2cbj1_9rhob like domain"/>
    <property type="match status" value="1"/>
</dbReference>
<dbReference type="InterPro" id="IPR005123">
    <property type="entry name" value="Oxoglu/Fe-dep_dioxygenase_dom"/>
</dbReference>
<feature type="compositionally biased region" description="Low complexity" evidence="7">
    <location>
        <begin position="267"/>
        <end position="276"/>
    </location>
</feature>
<evidence type="ECO:0000259" key="8">
    <source>
        <dbReference type="PROSITE" id="PS51471"/>
    </source>
</evidence>
<feature type="compositionally biased region" description="Pro residues" evidence="7">
    <location>
        <begin position="277"/>
        <end position="327"/>
    </location>
</feature>
<dbReference type="STRING" id="6689.A0A3R7PGD8"/>
<accession>A0A3R7PGD8</accession>
<gene>
    <name evidence="9" type="ORF">C7M84_016336</name>
</gene>
<dbReference type="Proteomes" id="UP000283509">
    <property type="component" value="Unassembled WGS sequence"/>
</dbReference>
<reference evidence="9 10" key="1">
    <citation type="submission" date="2018-04" db="EMBL/GenBank/DDBJ databases">
        <authorList>
            <person name="Zhang X."/>
            <person name="Yuan J."/>
            <person name="Li F."/>
            <person name="Xiang J."/>
        </authorList>
    </citation>
    <scope>NUCLEOTIDE SEQUENCE [LARGE SCALE GENOMIC DNA]</scope>
    <source>
        <tissue evidence="9">Muscle</tissue>
    </source>
</reference>
<sequence>MSSLRQPPEAYIGMKCGFVHGNSGYHRLMPFKAELKWADPIVVVYHEVMTEAETELMKRISLPRLETTQVHSFTTHEAKKSIARIGKTIDYFAIFFLSLPRSPSLLVLSPRLHSTLVLSSHPYPPSLPTISPISLKFSHLFPLPHLPPLPPHPFSLPPPLPPISPTFSHPLPSPNPYPPPPTSLPHYLTPYLTQILPSLSLSPSPLPHPYLPFPHPPILPPPFHPNSPISFPLPHLTHPPSPPYPSLRPPILSPLPPPPPNLPPTISPTFSHLTSNPFPPPPSHPTSPSLPHPISPLPPLPPSPPTPTPTPSPPPLTPHLLPPPPSSLTPNLTKILPSPTQPPTPLSHLPSPNPPSSPTPPPSLTPISPKFLHPSPTPLTPHPPPPPPISPKFSHLPPLNNHQSVVRRGDDTNVDKIFARIEDMTGLTTETAEDLHVLNYGIGGHYDAHVDFFDLQSKSIDKDPHQGDRLATMLFYLNDVEAGGSTVFPTLGVEVPARKGSALFWFNIKRNGEGDYRTVHASCPVLLGEKWIANLWLHEWGQEFRWPCTKNPED</sequence>
<evidence type="ECO:0000256" key="4">
    <source>
        <dbReference type="ARBA" id="ARBA00022964"/>
    </source>
</evidence>
<dbReference type="PRINTS" id="PR01217">
    <property type="entry name" value="PRICHEXTENSN"/>
</dbReference>
<comment type="caution">
    <text evidence="9">The sequence shown here is derived from an EMBL/GenBank/DDBJ whole genome shotgun (WGS) entry which is preliminary data.</text>
</comment>
<dbReference type="GO" id="GO:0005783">
    <property type="term" value="C:endoplasmic reticulum"/>
    <property type="evidence" value="ECO:0007669"/>
    <property type="project" value="TreeGrafter"/>
</dbReference>
<feature type="compositionally biased region" description="Low complexity" evidence="7">
    <location>
        <begin position="365"/>
        <end position="374"/>
    </location>
</feature>
<dbReference type="InterPro" id="IPR045054">
    <property type="entry name" value="P4HA-like"/>
</dbReference>